<feature type="transmembrane region" description="Helical" evidence="10">
    <location>
        <begin position="51"/>
        <end position="71"/>
    </location>
</feature>
<protein>
    <recommendedName>
        <fullName evidence="13">Odorant receptor</fullName>
    </recommendedName>
</protein>
<keyword evidence="8" id="KW-0675">Receptor</keyword>
<keyword evidence="4 10" id="KW-0812">Transmembrane</keyword>
<sequence length="158" mass="18079">MGQIKSYYFYKNQDKVIGLIQDLDQENFKPKNHKEISIIKDVFKSFSKTRVALVLLSVLSTFSSISVPLFYPTPQGLPVQSWYPFDISSSPLHQIVYIHQSLAIITISGLNIFTDTLVAGICTFVGLQCDLLCERLRNLEGDQEQLVQCVKYHYDILR</sequence>
<evidence type="ECO:0000313" key="11">
    <source>
        <dbReference type="EMBL" id="KAF7274416.1"/>
    </source>
</evidence>
<evidence type="ECO:0000256" key="8">
    <source>
        <dbReference type="ARBA" id="ARBA00023170"/>
    </source>
</evidence>
<evidence type="ECO:0000256" key="9">
    <source>
        <dbReference type="ARBA" id="ARBA00023224"/>
    </source>
</evidence>
<evidence type="ECO:0000256" key="7">
    <source>
        <dbReference type="ARBA" id="ARBA00023136"/>
    </source>
</evidence>
<evidence type="ECO:0008006" key="13">
    <source>
        <dbReference type="Google" id="ProtNLM"/>
    </source>
</evidence>
<dbReference type="GO" id="GO:0005549">
    <property type="term" value="F:odorant binding"/>
    <property type="evidence" value="ECO:0007669"/>
    <property type="project" value="InterPro"/>
</dbReference>
<evidence type="ECO:0000256" key="10">
    <source>
        <dbReference type="SAM" id="Phobius"/>
    </source>
</evidence>
<keyword evidence="2" id="KW-1003">Cell membrane</keyword>
<comment type="caution">
    <text evidence="11">The sequence shown here is derived from an EMBL/GenBank/DDBJ whole genome shotgun (WGS) entry which is preliminary data.</text>
</comment>
<evidence type="ECO:0000256" key="1">
    <source>
        <dbReference type="ARBA" id="ARBA00004651"/>
    </source>
</evidence>
<accession>A0A834I834</accession>
<evidence type="ECO:0000256" key="2">
    <source>
        <dbReference type="ARBA" id="ARBA00022475"/>
    </source>
</evidence>
<dbReference type="GO" id="GO:0007165">
    <property type="term" value="P:signal transduction"/>
    <property type="evidence" value="ECO:0007669"/>
    <property type="project" value="UniProtKB-KW"/>
</dbReference>
<dbReference type="GO" id="GO:0004984">
    <property type="term" value="F:olfactory receptor activity"/>
    <property type="evidence" value="ECO:0007669"/>
    <property type="project" value="InterPro"/>
</dbReference>
<dbReference type="InterPro" id="IPR004117">
    <property type="entry name" value="7tm6_olfct_rcpt"/>
</dbReference>
<keyword evidence="9" id="KW-0807">Transducer</keyword>
<dbReference type="PANTHER" id="PTHR21137">
    <property type="entry name" value="ODORANT RECEPTOR"/>
    <property type="match status" value="1"/>
</dbReference>
<evidence type="ECO:0000256" key="5">
    <source>
        <dbReference type="ARBA" id="ARBA00022725"/>
    </source>
</evidence>
<evidence type="ECO:0000256" key="6">
    <source>
        <dbReference type="ARBA" id="ARBA00022989"/>
    </source>
</evidence>
<reference evidence="11" key="1">
    <citation type="submission" date="2020-08" db="EMBL/GenBank/DDBJ databases">
        <title>Genome sequencing and assembly of the red palm weevil Rhynchophorus ferrugineus.</title>
        <authorList>
            <person name="Dias G.B."/>
            <person name="Bergman C.M."/>
            <person name="Manee M."/>
        </authorList>
    </citation>
    <scope>NUCLEOTIDE SEQUENCE</scope>
    <source>
        <strain evidence="11">AA-2017</strain>
        <tissue evidence="11">Whole larva</tissue>
    </source>
</reference>
<comment type="subcellular location">
    <subcellularLocation>
        <location evidence="1">Cell membrane</location>
        <topology evidence="1">Multi-pass membrane protein</topology>
    </subcellularLocation>
</comment>
<keyword evidence="6 10" id="KW-1133">Transmembrane helix</keyword>
<organism evidence="11 12">
    <name type="scientific">Rhynchophorus ferrugineus</name>
    <name type="common">Red palm weevil</name>
    <name type="synonym">Curculio ferrugineus</name>
    <dbReference type="NCBI Taxonomy" id="354439"/>
    <lineage>
        <taxon>Eukaryota</taxon>
        <taxon>Metazoa</taxon>
        <taxon>Ecdysozoa</taxon>
        <taxon>Arthropoda</taxon>
        <taxon>Hexapoda</taxon>
        <taxon>Insecta</taxon>
        <taxon>Pterygota</taxon>
        <taxon>Neoptera</taxon>
        <taxon>Endopterygota</taxon>
        <taxon>Coleoptera</taxon>
        <taxon>Polyphaga</taxon>
        <taxon>Cucujiformia</taxon>
        <taxon>Curculionidae</taxon>
        <taxon>Dryophthorinae</taxon>
        <taxon>Rhynchophorus</taxon>
    </lineage>
</organism>
<evidence type="ECO:0000256" key="3">
    <source>
        <dbReference type="ARBA" id="ARBA00022606"/>
    </source>
</evidence>
<dbReference type="EMBL" id="JAACXV010012833">
    <property type="protein sequence ID" value="KAF7274416.1"/>
    <property type="molecule type" value="Genomic_DNA"/>
</dbReference>
<keyword evidence="12" id="KW-1185">Reference proteome</keyword>
<evidence type="ECO:0000313" key="12">
    <source>
        <dbReference type="Proteomes" id="UP000625711"/>
    </source>
</evidence>
<feature type="transmembrane region" description="Helical" evidence="10">
    <location>
        <begin position="102"/>
        <end position="127"/>
    </location>
</feature>
<evidence type="ECO:0000256" key="4">
    <source>
        <dbReference type="ARBA" id="ARBA00022692"/>
    </source>
</evidence>
<keyword evidence="3" id="KW-0716">Sensory transduction</keyword>
<dbReference type="Pfam" id="PF02949">
    <property type="entry name" value="7tm_6"/>
    <property type="match status" value="1"/>
</dbReference>
<dbReference type="AlphaFoldDB" id="A0A834I834"/>
<dbReference type="Proteomes" id="UP000625711">
    <property type="component" value="Unassembled WGS sequence"/>
</dbReference>
<dbReference type="OrthoDB" id="6773241at2759"/>
<keyword evidence="7 10" id="KW-0472">Membrane</keyword>
<dbReference type="PANTHER" id="PTHR21137:SF35">
    <property type="entry name" value="ODORANT RECEPTOR 19A-RELATED"/>
    <property type="match status" value="1"/>
</dbReference>
<keyword evidence="5" id="KW-0552">Olfaction</keyword>
<gene>
    <name evidence="11" type="ORF">GWI33_012924</name>
</gene>
<proteinExistence type="predicted"/>
<name>A0A834I834_RHYFE</name>
<dbReference type="GO" id="GO:0005886">
    <property type="term" value="C:plasma membrane"/>
    <property type="evidence" value="ECO:0007669"/>
    <property type="project" value="UniProtKB-SubCell"/>
</dbReference>